<dbReference type="InterPro" id="IPR036390">
    <property type="entry name" value="WH_DNA-bd_sf"/>
</dbReference>
<proteinExistence type="predicted"/>
<comment type="caution">
    <text evidence="2">The sequence shown here is derived from an EMBL/GenBank/DDBJ whole genome shotgun (WGS) entry which is preliminary data.</text>
</comment>
<dbReference type="PANTHER" id="PTHR33169">
    <property type="entry name" value="PADR-FAMILY TRANSCRIPTIONAL REGULATOR"/>
    <property type="match status" value="1"/>
</dbReference>
<evidence type="ECO:0000313" key="3">
    <source>
        <dbReference type="Proteomes" id="UP000660454"/>
    </source>
</evidence>
<dbReference type="InterPro" id="IPR052509">
    <property type="entry name" value="Metal_resp_DNA-bind_regulator"/>
</dbReference>
<dbReference type="Proteomes" id="UP000660454">
    <property type="component" value="Unassembled WGS sequence"/>
</dbReference>
<sequence>MARRADPLSWGNPPLLILGSLAEGPKHGYAIVKDVREQAGVTLGPGTLYGALSRLEERGLVEALPGEERRRPYRITAAGAAELSERLAEMSRFATVGLRRLSAGLAR</sequence>
<protein>
    <submittedName>
        <fullName evidence="2">PadR family transcriptional regulator</fullName>
    </submittedName>
</protein>
<organism evidence="2 3">
    <name type="scientific">Microbispora siamensis</name>
    <dbReference type="NCBI Taxonomy" id="564413"/>
    <lineage>
        <taxon>Bacteria</taxon>
        <taxon>Bacillati</taxon>
        <taxon>Actinomycetota</taxon>
        <taxon>Actinomycetes</taxon>
        <taxon>Streptosporangiales</taxon>
        <taxon>Streptosporangiaceae</taxon>
        <taxon>Microbispora</taxon>
    </lineage>
</organism>
<gene>
    <name evidence="2" type="ORF">Msi02_79400</name>
</gene>
<dbReference type="PANTHER" id="PTHR33169:SF13">
    <property type="entry name" value="PADR-FAMILY TRANSCRIPTIONAL REGULATOR"/>
    <property type="match status" value="1"/>
</dbReference>
<name>A0ABQ4H0E1_9ACTN</name>
<dbReference type="SUPFAM" id="SSF46785">
    <property type="entry name" value="Winged helix' DNA-binding domain"/>
    <property type="match status" value="1"/>
</dbReference>
<dbReference type="RefSeq" id="WP_204052851.1">
    <property type="nucleotide sequence ID" value="NZ_BOOF01000067.1"/>
</dbReference>
<accession>A0ABQ4H0E1</accession>
<evidence type="ECO:0000259" key="1">
    <source>
        <dbReference type="Pfam" id="PF03551"/>
    </source>
</evidence>
<dbReference type="InterPro" id="IPR036388">
    <property type="entry name" value="WH-like_DNA-bd_sf"/>
</dbReference>
<feature type="domain" description="Transcription regulator PadR N-terminal" evidence="1">
    <location>
        <begin position="17"/>
        <end position="85"/>
    </location>
</feature>
<keyword evidence="3" id="KW-1185">Reference proteome</keyword>
<dbReference type="Gene3D" id="1.10.10.10">
    <property type="entry name" value="Winged helix-like DNA-binding domain superfamily/Winged helix DNA-binding domain"/>
    <property type="match status" value="1"/>
</dbReference>
<evidence type="ECO:0000313" key="2">
    <source>
        <dbReference type="EMBL" id="GIH67123.1"/>
    </source>
</evidence>
<dbReference type="EMBL" id="BOOF01000067">
    <property type="protein sequence ID" value="GIH67123.1"/>
    <property type="molecule type" value="Genomic_DNA"/>
</dbReference>
<reference evidence="2 3" key="1">
    <citation type="submission" date="2021-01" db="EMBL/GenBank/DDBJ databases">
        <title>Whole genome shotgun sequence of Microbispora siamensis NBRC 104113.</title>
        <authorList>
            <person name="Komaki H."/>
            <person name="Tamura T."/>
        </authorList>
    </citation>
    <scope>NUCLEOTIDE SEQUENCE [LARGE SCALE GENOMIC DNA]</scope>
    <source>
        <strain evidence="2 3">NBRC 104113</strain>
    </source>
</reference>
<dbReference type="Pfam" id="PF03551">
    <property type="entry name" value="PadR"/>
    <property type="match status" value="1"/>
</dbReference>
<dbReference type="InterPro" id="IPR005149">
    <property type="entry name" value="Tscrpt_reg_PadR_N"/>
</dbReference>